<evidence type="ECO:0000313" key="3">
    <source>
        <dbReference type="Proteomes" id="UP001150569"/>
    </source>
</evidence>
<feature type="transmembrane region" description="Helical" evidence="1">
    <location>
        <begin position="217"/>
        <end position="234"/>
    </location>
</feature>
<feature type="transmembrane region" description="Helical" evidence="1">
    <location>
        <begin position="23"/>
        <end position="45"/>
    </location>
</feature>
<comment type="caution">
    <text evidence="2">The sequence shown here is derived from an EMBL/GenBank/DDBJ whole genome shotgun (WGS) entry which is preliminary data.</text>
</comment>
<accession>A0A9W8AF54</accession>
<dbReference type="EMBL" id="JANBPT010000161">
    <property type="protein sequence ID" value="KAJ1926594.1"/>
    <property type="molecule type" value="Genomic_DNA"/>
</dbReference>
<proteinExistence type="predicted"/>
<evidence type="ECO:0000256" key="1">
    <source>
        <dbReference type="SAM" id="Phobius"/>
    </source>
</evidence>
<dbReference type="OrthoDB" id="5540267at2759"/>
<feature type="transmembrane region" description="Helical" evidence="1">
    <location>
        <begin position="86"/>
        <end position="111"/>
    </location>
</feature>
<dbReference type="AlphaFoldDB" id="A0A9W8AF54"/>
<keyword evidence="1" id="KW-1133">Transmembrane helix</keyword>
<protein>
    <recommendedName>
        <fullName evidence="4">G-protein coupled receptors family 3 profile domain-containing protein</fullName>
    </recommendedName>
</protein>
<gene>
    <name evidence="2" type="ORF">IWQ60_003674</name>
</gene>
<organism evidence="2 3">
    <name type="scientific">Tieghemiomyces parasiticus</name>
    <dbReference type="NCBI Taxonomy" id="78921"/>
    <lineage>
        <taxon>Eukaryota</taxon>
        <taxon>Fungi</taxon>
        <taxon>Fungi incertae sedis</taxon>
        <taxon>Zoopagomycota</taxon>
        <taxon>Kickxellomycotina</taxon>
        <taxon>Dimargaritomycetes</taxon>
        <taxon>Dimargaritales</taxon>
        <taxon>Dimargaritaceae</taxon>
        <taxon>Tieghemiomyces</taxon>
    </lineage>
</organism>
<reference evidence="2" key="1">
    <citation type="submission" date="2022-07" db="EMBL/GenBank/DDBJ databases">
        <title>Phylogenomic reconstructions and comparative analyses of Kickxellomycotina fungi.</title>
        <authorList>
            <person name="Reynolds N.K."/>
            <person name="Stajich J.E."/>
            <person name="Barry K."/>
            <person name="Grigoriev I.V."/>
            <person name="Crous P."/>
            <person name="Smith M.E."/>
        </authorList>
    </citation>
    <scope>NUCLEOTIDE SEQUENCE</scope>
    <source>
        <strain evidence="2">RSA 861</strain>
    </source>
</reference>
<feature type="transmembrane region" description="Helical" evidence="1">
    <location>
        <begin position="174"/>
        <end position="197"/>
    </location>
</feature>
<evidence type="ECO:0000313" key="2">
    <source>
        <dbReference type="EMBL" id="KAJ1926594.1"/>
    </source>
</evidence>
<keyword evidence="1" id="KW-0812">Transmembrane</keyword>
<keyword evidence="1" id="KW-0472">Membrane</keyword>
<evidence type="ECO:0008006" key="4">
    <source>
        <dbReference type="Google" id="ProtNLM"/>
    </source>
</evidence>
<feature type="transmembrane region" description="Helical" evidence="1">
    <location>
        <begin position="132"/>
        <end position="154"/>
    </location>
</feature>
<feature type="transmembrane region" description="Helical" evidence="1">
    <location>
        <begin position="57"/>
        <end position="74"/>
    </location>
</feature>
<feature type="transmembrane region" description="Helical" evidence="1">
    <location>
        <begin position="240"/>
        <end position="259"/>
    </location>
</feature>
<sequence length="360" mass="40315">MTTTPESGADGVWIPDPFDGLDIASIALGVVCYVANISVFILLLLKKRTFIPFRTRNIKVLFILQISGFIYWLGQLIGLETKALAYSRASCIILNVWLMYSAGLLFYLVVVNYRMWILYWLLVRMQPIGGRYFYGIFASMCLLPMIFPILSTAIPGWVYTTNGDQPGTCMYSPGYSVLFCVALYYLTVVAIVLAILLRNVRKSFNEYLETMTSTAGFTVLVIVMGVTGMKVVWLHSWGRFIMLNLSLIAVNLYFWASLARPLYGYLFDRQNYLARFQETLAMDGLAEFKSSSGTASRADNGTTLKGSVTETMTPMEEDVVVAMPGKKDVVYPASVSDAELTDVRSLFAPTKPMDEKSYLV</sequence>
<keyword evidence="3" id="KW-1185">Reference proteome</keyword>
<dbReference type="Proteomes" id="UP001150569">
    <property type="component" value="Unassembled WGS sequence"/>
</dbReference>
<name>A0A9W8AF54_9FUNG</name>